<keyword evidence="2" id="KW-1185">Reference proteome</keyword>
<dbReference type="Proteomes" id="UP000076858">
    <property type="component" value="Unassembled WGS sequence"/>
</dbReference>
<proteinExistence type="predicted"/>
<evidence type="ECO:0000313" key="2">
    <source>
        <dbReference type="Proteomes" id="UP000076858"/>
    </source>
</evidence>
<dbReference type="STRING" id="35525.A0A0P5UDE6"/>
<dbReference type="InterPro" id="IPR026907">
    <property type="entry name" value="GCIP-like"/>
</dbReference>
<dbReference type="EMBL" id="LRGB01000054">
    <property type="protein sequence ID" value="KZS21194.1"/>
    <property type="molecule type" value="Genomic_DNA"/>
</dbReference>
<sequence length="321" mass="35154">MNNVSEVFDDIFSNCDVLISSLQKEKDSSLQPCEHSLQEFHSTLASFSKVLSHEATKFAIAHSSPPFPDVATTQSLAGSLCNATSQLVGCYLLLPYNCGSTFLQLIEKELEALLLGLKQFIEAIQNLILKSDTLQPCLVSTGILWEFCDRLPTLPKNNKEAVLAVLSREEELINDAIEELEQAVDASANDEIDSDDETVIHGIGQELQPSVRGLVKTAAALIRRTKKVVNNFNNIDQNRLDPVVEKVSSMSTEVDDLICSLYAPVNLMLAVGHGNKLSSKVENLLKTVQGIASEDDITWIELLSKAVQHNFQNLQSKAASG</sequence>
<dbReference type="Gene3D" id="1.20.1420.10">
    <property type="entry name" value="Talin, central domain"/>
    <property type="match status" value="1"/>
</dbReference>
<dbReference type="AlphaFoldDB" id="A0A0P5UDE6"/>
<dbReference type="InterPro" id="IPR049317">
    <property type="entry name" value="GCIP-like_N"/>
</dbReference>
<evidence type="ECO:0000313" key="1">
    <source>
        <dbReference type="EMBL" id="KZS21194.1"/>
    </source>
</evidence>
<gene>
    <name evidence="1" type="ORF">APZ42_011929</name>
</gene>
<dbReference type="Gene3D" id="1.20.1410.10">
    <property type="entry name" value="I/LWEQ domain"/>
    <property type="match status" value="1"/>
</dbReference>
<accession>A0A0P5UDE6</accession>
<comment type="caution">
    <text evidence="1">The sequence shown here is derived from an EMBL/GenBank/DDBJ whole genome shotgun (WGS) entry which is preliminary data.</text>
</comment>
<dbReference type="PANTHER" id="PTHR15492:SF1">
    <property type="entry name" value="CYCLIN-D1-BINDING PROTEIN 1"/>
    <property type="match status" value="1"/>
</dbReference>
<reference evidence="1 2" key="1">
    <citation type="submission" date="2016-03" db="EMBL/GenBank/DDBJ databases">
        <title>EvidentialGene: Evidence-directed Construction of Genes on Genomes.</title>
        <authorList>
            <person name="Gilbert D.G."/>
            <person name="Choi J.-H."/>
            <person name="Mockaitis K."/>
            <person name="Colbourne J."/>
            <person name="Pfrender M."/>
        </authorList>
    </citation>
    <scope>NUCLEOTIDE SEQUENCE [LARGE SCALE GENOMIC DNA]</scope>
    <source>
        <strain evidence="1 2">Xinb3</strain>
        <tissue evidence="1">Complete organism</tissue>
    </source>
</reference>
<dbReference type="PANTHER" id="PTHR15492">
    <property type="entry name" value="CYCLIN D1-BINDING PROTEIN 1"/>
    <property type="match status" value="1"/>
</dbReference>
<protein>
    <submittedName>
        <fullName evidence="1">Uncharacterized protein</fullName>
    </submittedName>
</protein>
<dbReference type="Pfam" id="PF13324">
    <property type="entry name" value="GCIP_N"/>
    <property type="match status" value="1"/>
</dbReference>
<dbReference type="OrthoDB" id="41588at2759"/>
<organism evidence="1 2">
    <name type="scientific">Daphnia magna</name>
    <dbReference type="NCBI Taxonomy" id="35525"/>
    <lineage>
        <taxon>Eukaryota</taxon>
        <taxon>Metazoa</taxon>
        <taxon>Ecdysozoa</taxon>
        <taxon>Arthropoda</taxon>
        <taxon>Crustacea</taxon>
        <taxon>Branchiopoda</taxon>
        <taxon>Diplostraca</taxon>
        <taxon>Cladocera</taxon>
        <taxon>Anomopoda</taxon>
        <taxon>Daphniidae</taxon>
        <taxon>Daphnia</taxon>
    </lineage>
</organism>
<dbReference type="GO" id="GO:0005634">
    <property type="term" value="C:nucleus"/>
    <property type="evidence" value="ECO:0007669"/>
    <property type="project" value="TreeGrafter"/>
</dbReference>
<name>A0A0P5UDE6_9CRUS</name>